<accession>A0A392SB83</accession>
<reference evidence="1 2" key="1">
    <citation type="journal article" date="2018" name="Front. Plant Sci.">
        <title>Red Clover (Trifolium pratense) and Zigzag Clover (T. medium) - A Picture of Genomic Similarities and Differences.</title>
        <authorList>
            <person name="Dluhosova J."/>
            <person name="Istvanek J."/>
            <person name="Nedelnik J."/>
            <person name="Repkova J."/>
        </authorList>
    </citation>
    <scope>NUCLEOTIDE SEQUENCE [LARGE SCALE GENOMIC DNA]</scope>
    <source>
        <strain evidence="2">cv. 10/8</strain>
        <tissue evidence="1">Leaf</tissue>
    </source>
</reference>
<evidence type="ECO:0000313" key="2">
    <source>
        <dbReference type="Proteomes" id="UP000265520"/>
    </source>
</evidence>
<organism evidence="1 2">
    <name type="scientific">Trifolium medium</name>
    <dbReference type="NCBI Taxonomy" id="97028"/>
    <lineage>
        <taxon>Eukaryota</taxon>
        <taxon>Viridiplantae</taxon>
        <taxon>Streptophyta</taxon>
        <taxon>Embryophyta</taxon>
        <taxon>Tracheophyta</taxon>
        <taxon>Spermatophyta</taxon>
        <taxon>Magnoliopsida</taxon>
        <taxon>eudicotyledons</taxon>
        <taxon>Gunneridae</taxon>
        <taxon>Pentapetalae</taxon>
        <taxon>rosids</taxon>
        <taxon>fabids</taxon>
        <taxon>Fabales</taxon>
        <taxon>Fabaceae</taxon>
        <taxon>Papilionoideae</taxon>
        <taxon>50 kb inversion clade</taxon>
        <taxon>NPAAA clade</taxon>
        <taxon>Hologalegina</taxon>
        <taxon>IRL clade</taxon>
        <taxon>Trifolieae</taxon>
        <taxon>Trifolium</taxon>
    </lineage>
</organism>
<sequence length="29" mass="3416">MDDGGVIELKKRSFVFAMGMEKRDRDDRL</sequence>
<keyword evidence="2" id="KW-1185">Reference proteome</keyword>
<dbReference type="EMBL" id="LXQA010340894">
    <property type="protein sequence ID" value="MCI45220.1"/>
    <property type="molecule type" value="Genomic_DNA"/>
</dbReference>
<dbReference type="Proteomes" id="UP000265520">
    <property type="component" value="Unassembled WGS sequence"/>
</dbReference>
<proteinExistence type="predicted"/>
<comment type="caution">
    <text evidence="1">The sequence shown here is derived from an EMBL/GenBank/DDBJ whole genome shotgun (WGS) entry which is preliminary data.</text>
</comment>
<protein>
    <submittedName>
        <fullName evidence="1">Uncharacterized protein</fullName>
    </submittedName>
</protein>
<dbReference type="AlphaFoldDB" id="A0A392SB83"/>
<evidence type="ECO:0000313" key="1">
    <source>
        <dbReference type="EMBL" id="MCI45220.1"/>
    </source>
</evidence>
<feature type="non-terminal residue" evidence="1">
    <location>
        <position position="29"/>
    </location>
</feature>
<name>A0A392SB83_9FABA</name>